<keyword evidence="2" id="KW-1185">Reference proteome</keyword>
<evidence type="ECO:0000313" key="2">
    <source>
        <dbReference type="Proteomes" id="UP000315095"/>
    </source>
</evidence>
<dbReference type="RefSeq" id="WP_141260081.1">
    <property type="nucleotide sequence ID" value="NZ_BDLU01000026.1"/>
</dbReference>
<dbReference type="OrthoDB" id="1445911at2"/>
<comment type="caution">
    <text evidence="1">The sequence shown here is derived from an EMBL/GenBank/DDBJ whole genome shotgun (WGS) entry which is preliminary data.</text>
</comment>
<reference evidence="2" key="1">
    <citation type="submission" date="2017-01" db="EMBL/GenBank/DDBJ databases">
        <title>Komagataeibacter sp. MSKU9 whole genome sequencing project.</title>
        <authorList>
            <person name="Matsutani M."/>
            <person name="Naloka K."/>
            <person name="Theeragool G."/>
            <person name="Yakushi T."/>
            <person name="Matsushita K."/>
        </authorList>
    </citation>
    <scope>NUCLEOTIDE SEQUENCE [LARGE SCALE GENOMIC DNA]</scope>
    <source>
        <strain evidence="2">MSKU9</strain>
    </source>
</reference>
<organism evidence="1 2">
    <name type="scientific">Komagataeibacter diospyri</name>
    <dbReference type="NCBI Taxonomy" id="1932662"/>
    <lineage>
        <taxon>Bacteria</taxon>
        <taxon>Pseudomonadati</taxon>
        <taxon>Pseudomonadota</taxon>
        <taxon>Alphaproteobacteria</taxon>
        <taxon>Acetobacterales</taxon>
        <taxon>Acetobacteraceae</taxon>
        <taxon>Komagataeibacter</taxon>
    </lineage>
</organism>
<evidence type="ECO:0000313" key="1">
    <source>
        <dbReference type="EMBL" id="GCE82691.1"/>
    </source>
</evidence>
<dbReference type="EMBL" id="BDLU01000026">
    <property type="protein sequence ID" value="GCE82691.1"/>
    <property type="molecule type" value="Genomic_DNA"/>
</dbReference>
<protein>
    <submittedName>
        <fullName evidence="1">Uncharacterized protein</fullName>
    </submittedName>
</protein>
<dbReference type="AlphaFoldDB" id="A0A4P5NSA1"/>
<sequence>MKSYTEEDLKKEYPKLYSLMTYTANTQETLIISSLFSIMLERFKKYIITTVDHFFCSDFEQRNGKLTLLRGDDFKELIKKYGKINNGKHNCKDFRACTYFFLELGYLDKEEVDTVNRYYDEKNNISHELYEIITDDKITGVYIDDILYLYNVYVKIQRHWLRDVEATTGAIDIKDYDNYDFDSAHTFETIFLWRIIENALKDHPVWKLLKEAMSSNNE</sequence>
<proteinExistence type="predicted"/>
<dbReference type="Proteomes" id="UP000315095">
    <property type="component" value="Unassembled WGS sequence"/>
</dbReference>
<name>A0A4P5NSA1_9PROT</name>
<accession>A0A4P5NSA1</accession>
<gene>
    <name evidence="1" type="ORF">MSKU9_0832</name>
</gene>